<evidence type="ECO:0000313" key="3">
    <source>
        <dbReference type="Proteomes" id="UP001265746"/>
    </source>
</evidence>
<comment type="caution">
    <text evidence="2">The sequence shown here is derived from an EMBL/GenBank/DDBJ whole genome shotgun (WGS) entry which is preliminary data.</text>
</comment>
<keyword evidence="3" id="KW-1185">Reference proteome</keyword>
<evidence type="ECO:0000313" key="2">
    <source>
        <dbReference type="EMBL" id="KAK2615853.1"/>
    </source>
</evidence>
<keyword evidence="1" id="KW-0732">Signal</keyword>
<dbReference type="AlphaFoldDB" id="A0AAD9SU38"/>
<feature type="signal peptide" evidence="1">
    <location>
        <begin position="1"/>
        <end position="26"/>
    </location>
</feature>
<name>A0AAD9SU38_PHOAM</name>
<reference evidence="2" key="1">
    <citation type="submission" date="2023-06" db="EMBL/GenBank/DDBJ databases">
        <authorList>
            <person name="Noh H."/>
        </authorList>
    </citation>
    <scope>NUCLEOTIDE SEQUENCE</scope>
    <source>
        <strain evidence="2">DUCC20226</strain>
    </source>
</reference>
<accession>A0AAD9SU38</accession>
<organism evidence="2 3">
    <name type="scientific">Phomopsis amygdali</name>
    <name type="common">Fusicoccum amygdali</name>
    <dbReference type="NCBI Taxonomy" id="1214568"/>
    <lineage>
        <taxon>Eukaryota</taxon>
        <taxon>Fungi</taxon>
        <taxon>Dikarya</taxon>
        <taxon>Ascomycota</taxon>
        <taxon>Pezizomycotina</taxon>
        <taxon>Sordariomycetes</taxon>
        <taxon>Sordariomycetidae</taxon>
        <taxon>Diaporthales</taxon>
        <taxon>Diaporthaceae</taxon>
        <taxon>Diaporthe</taxon>
    </lineage>
</organism>
<sequence length="346" mass="37499">MAYPDLYRVYLVVCLILGIFTWSAHAQDDPLANFGDTIQVLGQMARTDQDFKDGLALDLFSPTNRTLVVTNNTSPLPGNFVKGSSGEGFTSLSTYSWIVKMNETAQDLIAKIELPYDPVALQKEGFDVSNTFVGKLAPDGKAWVISENQRNVHVSENKTRIIKLTSLDGEYMLLGRKSVDNSNIFVQYGQGATRTVNVTGGAGIQEAEFVDGLRFSVAAAAPFALNVDIPNGVDQAALPENTMPLNSFSWVINTTATSSSGLSATVSFPFNTDMLAAKAPDRKPQQLIVARRALNATSTDRFSALEKQRLSWSANTISAEGLPQLDGQYVLVIMGNGLGDDEEKND</sequence>
<dbReference type="Proteomes" id="UP001265746">
    <property type="component" value="Unassembled WGS sequence"/>
</dbReference>
<dbReference type="EMBL" id="JAUJFL010000001">
    <property type="protein sequence ID" value="KAK2615853.1"/>
    <property type="molecule type" value="Genomic_DNA"/>
</dbReference>
<proteinExistence type="predicted"/>
<evidence type="ECO:0000256" key="1">
    <source>
        <dbReference type="SAM" id="SignalP"/>
    </source>
</evidence>
<gene>
    <name evidence="2" type="ORF">N8I77_002578</name>
</gene>
<protein>
    <submittedName>
        <fullName evidence="2">Uncharacterized protein</fullName>
    </submittedName>
</protein>
<feature type="chain" id="PRO_5042233424" evidence="1">
    <location>
        <begin position="27"/>
        <end position="346"/>
    </location>
</feature>